<dbReference type="Proteomes" id="UP000237968">
    <property type="component" value="Unassembled WGS sequence"/>
</dbReference>
<evidence type="ECO:0000313" key="3">
    <source>
        <dbReference type="Proteomes" id="UP000237968"/>
    </source>
</evidence>
<dbReference type="PANTHER" id="PTHR10362">
    <property type="entry name" value="HISTIDINE AMMONIA-LYASE"/>
    <property type="match status" value="1"/>
</dbReference>
<dbReference type="InterPro" id="IPR024083">
    <property type="entry name" value="Fumarase/histidase_N"/>
</dbReference>
<protein>
    <submittedName>
        <fullName evidence="2">Histidine ammonia-lyase</fullName>
        <ecNumber evidence="2">4.3.1.3</ecNumber>
    </submittedName>
</protein>
<accession>A0A2S9YF11</accession>
<dbReference type="GO" id="GO:0004397">
    <property type="term" value="F:histidine ammonia-lyase activity"/>
    <property type="evidence" value="ECO:0007669"/>
    <property type="project" value="UniProtKB-EC"/>
</dbReference>
<dbReference type="InterPro" id="IPR008948">
    <property type="entry name" value="L-Aspartase-like"/>
</dbReference>
<dbReference type="Gene3D" id="1.10.275.10">
    <property type="entry name" value="Fumarase/aspartase (N-terminal domain)"/>
    <property type="match status" value="1"/>
</dbReference>
<dbReference type="PROSITE" id="PS00488">
    <property type="entry name" value="PAL_HISTIDASE"/>
    <property type="match status" value="1"/>
</dbReference>
<keyword evidence="3" id="KW-1185">Reference proteome</keyword>
<gene>
    <name evidence="2" type="primary">hutH_1</name>
    <name evidence="2" type="ORF">ENSA5_13120</name>
</gene>
<dbReference type="RefSeq" id="WP_106390791.1">
    <property type="nucleotide sequence ID" value="NZ_PVNK01000071.1"/>
</dbReference>
<dbReference type="FunFam" id="1.10.275.10:FF:000005">
    <property type="entry name" value="Histidine ammonia-lyase"/>
    <property type="match status" value="1"/>
</dbReference>
<evidence type="ECO:0000313" key="2">
    <source>
        <dbReference type="EMBL" id="PRQ03690.1"/>
    </source>
</evidence>
<comment type="caution">
    <text evidence="2">The sequence shown here is derived from an EMBL/GenBank/DDBJ whole genome shotgun (WGS) entry which is preliminary data.</text>
</comment>
<dbReference type="InterPro" id="IPR022313">
    <property type="entry name" value="Phe/His_NH3-lyase_AS"/>
</dbReference>
<proteinExistence type="predicted"/>
<dbReference type="EMBL" id="PVNK01000071">
    <property type="protein sequence ID" value="PRQ03690.1"/>
    <property type="molecule type" value="Genomic_DNA"/>
</dbReference>
<dbReference type="SUPFAM" id="SSF48557">
    <property type="entry name" value="L-aspartase-like"/>
    <property type="match status" value="1"/>
</dbReference>
<dbReference type="CDD" id="cd00332">
    <property type="entry name" value="PAL-HAL"/>
    <property type="match status" value="1"/>
</dbReference>
<evidence type="ECO:0000256" key="1">
    <source>
        <dbReference type="ARBA" id="ARBA00023239"/>
    </source>
</evidence>
<dbReference type="EC" id="4.3.1.3" evidence="2"/>
<name>A0A2S9YF11_9BACT</name>
<sequence>MTNKHSLPRPEAEGAKGNHRARTVIIGAGPIGAEDVLAIARGGARVELAADLRARLGVGAQALADRIGAGERVYGVTTGFGESCVTEVPDAHVPELPLNLLRFHGCGTGRIFDEVEAAAIVVARIASLAGGWSAVRPELVERLCVLLNHRALPRIPAEGSVGASGDLTPLSYIAALLVGERECSYEGQVHSASAVLARLELEPLRLAPKESLAIMNGTSVMTALICLAIARAERLGRLSATITATASDAMAGNPAHFDARIYAAKPHPGSIRYAGWVRDHLEYTPGPAFEGRIQDRYSIRCAPQIVGVLLDALAWMRAWTQVELNGANDNPLIDPDTGGALHGGNFYGGHACFVADALKNAVANLADLHDRQLALLCSSHSNAGLPENLNGRQGPDSAAHHGFKAMQIAASALTAEALKLTMPASVFSRSTECHNQDKVSMGTIAARDALRILELTEQVFAILVLAVAQAVDLRVRAGGSCRAQSLALRDAVRERVPFVDADRRQDGDIAAILAMLRADELLPRLDTNQV</sequence>
<dbReference type="AlphaFoldDB" id="A0A2S9YF11"/>
<dbReference type="InterPro" id="IPR001106">
    <property type="entry name" value="Aromatic_Lyase"/>
</dbReference>
<dbReference type="OrthoDB" id="9806955at2"/>
<dbReference type="Pfam" id="PF00221">
    <property type="entry name" value="Lyase_aromatic"/>
    <property type="match status" value="1"/>
</dbReference>
<organism evidence="2 3">
    <name type="scientific">Enhygromyxa salina</name>
    <dbReference type="NCBI Taxonomy" id="215803"/>
    <lineage>
        <taxon>Bacteria</taxon>
        <taxon>Pseudomonadati</taxon>
        <taxon>Myxococcota</taxon>
        <taxon>Polyangia</taxon>
        <taxon>Nannocystales</taxon>
        <taxon>Nannocystaceae</taxon>
        <taxon>Enhygromyxa</taxon>
    </lineage>
</organism>
<keyword evidence="1 2" id="KW-0456">Lyase</keyword>
<reference evidence="2 3" key="1">
    <citation type="submission" date="2018-03" db="EMBL/GenBank/DDBJ databases">
        <title>Draft Genome Sequences of the Obligatory Marine Myxobacteria Enhygromyxa salina SWB005.</title>
        <authorList>
            <person name="Poehlein A."/>
            <person name="Moghaddam J.A."/>
            <person name="Harms H."/>
            <person name="Alanjari M."/>
            <person name="Koenig G.M."/>
            <person name="Daniel R."/>
            <person name="Schaeberle T.F."/>
        </authorList>
    </citation>
    <scope>NUCLEOTIDE SEQUENCE [LARGE SCALE GENOMIC DNA]</scope>
    <source>
        <strain evidence="2 3">SWB005</strain>
    </source>
</reference>
<dbReference type="Gene3D" id="1.20.200.10">
    <property type="entry name" value="Fumarase/aspartase (Central domain)"/>
    <property type="match status" value="1"/>
</dbReference>